<comment type="subcellular location">
    <subcellularLocation>
        <location evidence="1">Cell membrane</location>
        <topology evidence="1">Multi-pass membrane protein</topology>
    </subcellularLocation>
</comment>
<dbReference type="NCBIfam" id="TIGR01528">
    <property type="entry name" value="NMN_trans_PnuC"/>
    <property type="match status" value="1"/>
</dbReference>
<evidence type="ECO:0000256" key="4">
    <source>
        <dbReference type="ARBA" id="ARBA00022475"/>
    </source>
</evidence>
<sequence>MNALMDFLYLPLFTIAEVPTTLAEGLAFITGALCVWLVARQHIANWGIGIANCLLFILIFTDSGLYADAGLQLVFIALGVYGWWNWVKGGGPAADALPVSRTGRIEWFGLIGAGLIGLAGIAILLTAATDSTVPFWDALTTVLSLLATYGQCRKRVESWYLWIAADIVYVPLYAYKGLYLTSILYIGFMALCVIGLLNWKKDLAAQAQPAEATA</sequence>
<keyword evidence="3" id="KW-0813">Transport</keyword>
<keyword evidence="7 8" id="KW-0472">Membrane</keyword>
<evidence type="ECO:0000256" key="6">
    <source>
        <dbReference type="ARBA" id="ARBA00022989"/>
    </source>
</evidence>
<evidence type="ECO:0000256" key="5">
    <source>
        <dbReference type="ARBA" id="ARBA00022692"/>
    </source>
</evidence>
<comment type="similarity">
    <text evidence="2">Belongs to the nicotinamide ribonucleoside (NR) uptake permease (TC 4.B.1) family.</text>
</comment>
<evidence type="ECO:0000313" key="10">
    <source>
        <dbReference type="Proteomes" id="UP001595712"/>
    </source>
</evidence>
<feature type="transmembrane region" description="Helical" evidence="8">
    <location>
        <begin position="107"/>
        <end position="127"/>
    </location>
</feature>
<evidence type="ECO:0000256" key="7">
    <source>
        <dbReference type="ARBA" id="ARBA00023136"/>
    </source>
</evidence>
<evidence type="ECO:0000256" key="3">
    <source>
        <dbReference type="ARBA" id="ARBA00022448"/>
    </source>
</evidence>
<evidence type="ECO:0000256" key="2">
    <source>
        <dbReference type="ARBA" id="ARBA00006669"/>
    </source>
</evidence>
<accession>A0ABV7PZG6</accession>
<name>A0ABV7PZG6_9ACTN</name>
<keyword evidence="6 8" id="KW-1133">Transmembrane helix</keyword>
<dbReference type="PANTHER" id="PTHR36122:SF2">
    <property type="entry name" value="NICOTINAMIDE RIBOSIDE TRANSPORTER PNUC"/>
    <property type="match status" value="1"/>
</dbReference>
<feature type="transmembrane region" description="Helical" evidence="8">
    <location>
        <begin position="46"/>
        <end position="63"/>
    </location>
</feature>
<evidence type="ECO:0000256" key="8">
    <source>
        <dbReference type="SAM" id="Phobius"/>
    </source>
</evidence>
<protein>
    <submittedName>
        <fullName evidence="9">Nicotinamide riboside transporter PnuC</fullName>
    </submittedName>
</protein>
<feature type="transmembrane region" description="Helical" evidence="8">
    <location>
        <begin position="182"/>
        <end position="199"/>
    </location>
</feature>
<gene>
    <name evidence="9" type="primary">pnuC</name>
    <name evidence="9" type="ORF">ACFO8M_16105</name>
</gene>
<evidence type="ECO:0000313" key="9">
    <source>
        <dbReference type="EMBL" id="MFC3494004.1"/>
    </source>
</evidence>
<dbReference type="PANTHER" id="PTHR36122">
    <property type="entry name" value="NICOTINAMIDE RIBOSIDE TRANSPORTER PNUC"/>
    <property type="match status" value="1"/>
</dbReference>
<keyword evidence="5 8" id="KW-0812">Transmembrane</keyword>
<organism evidence="9 10">
    <name type="scientific">Glycomyces rhizosphaerae</name>
    <dbReference type="NCBI Taxonomy" id="2054422"/>
    <lineage>
        <taxon>Bacteria</taxon>
        <taxon>Bacillati</taxon>
        <taxon>Actinomycetota</taxon>
        <taxon>Actinomycetes</taxon>
        <taxon>Glycomycetales</taxon>
        <taxon>Glycomycetaceae</taxon>
        <taxon>Glycomyces</taxon>
    </lineage>
</organism>
<reference evidence="10" key="1">
    <citation type="journal article" date="2019" name="Int. J. Syst. Evol. Microbiol.">
        <title>The Global Catalogue of Microorganisms (GCM) 10K type strain sequencing project: providing services to taxonomists for standard genome sequencing and annotation.</title>
        <authorList>
            <consortium name="The Broad Institute Genomics Platform"/>
            <consortium name="The Broad Institute Genome Sequencing Center for Infectious Disease"/>
            <person name="Wu L."/>
            <person name="Ma J."/>
        </authorList>
    </citation>
    <scope>NUCLEOTIDE SEQUENCE [LARGE SCALE GENOMIC DNA]</scope>
    <source>
        <strain evidence="10">CGMCC 4.7396</strain>
    </source>
</reference>
<dbReference type="Pfam" id="PF04973">
    <property type="entry name" value="NMN_transporter"/>
    <property type="match status" value="1"/>
</dbReference>
<dbReference type="RefSeq" id="WP_387977373.1">
    <property type="nucleotide sequence ID" value="NZ_JBHRWO010000012.1"/>
</dbReference>
<keyword evidence="4" id="KW-1003">Cell membrane</keyword>
<dbReference type="Proteomes" id="UP001595712">
    <property type="component" value="Unassembled WGS sequence"/>
</dbReference>
<comment type="caution">
    <text evidence="9">The sequence shown here is derived from an EMBL/GenBank/DDBJ whole genome shotgun (WGS) entry which is preliminary data.</text>
</comment>
<evidence type="ECO:0000256" key="1">
    <source>
        <dbReference type="ARBA" id="ARBA00004651"/>
    </source>
</evidence>
<proteinExistence type="inferred from homology"/>
<keyword evidence="10" id="KW-1185">Reference proteome</keyword>
<feature type="transmembrane region" description="Helical" evidence="8">
    <location>
        <begin position="20"/>
        <end position="39"/>
    </location>
</feature>
<dbReference type="EMBL" id="JBHRWO010000012">
    <property type="protein sequence ID" value="MFC3494004.1"/>
    <property type="molecule type" value="Genomic_DNA"/>
</dbReference>
<feature type="transmembrane region" description="Helical" evidence="8">
    <location>
        <begin position="69"/>
        <end position="87"/>
    </location>
</feature>
<dbReference type="InterPro" id="IPR006419">
    <property type="entry name" value="NMN_transpt_PnuC"/>
</dbReference>